<dbReference type="InterPro" id="IPR012317">
    <property type="entry name" value="Poly(ADP-ribose)pol_cat_dom"/>
</dbReference>
<accession>A0A835RMY4</accession>
<evidence type="ECO:0000256" key="2">
    <source>
        <dbReference type="ARBA" id="ARBA00022473"/>
    </source>
</evidence>
<evidence type="ECO:0000313" key="9">
    <source>
        <dbReference type="Proteomes" id="UP000636800"/>
    </source>
</evidence>
<dbReference type="Pfam" id="PF12174">
    <property type="entry name" value="RST"/>
    <property type="match status" value="1"/>
</dbReference>
<evidence type="ECO:0008006" key="10">
    <source>
        <dbReference type="Google" id="ProtNLM"/>
    </source>
</evidence>
<dbReference type="InterPro" id="IPR044964">
    <property type="entry name" value="RCD1/SRO1-5"/>
</dbReference>
<keyword evidence="9" id="KW-1185">Reference proteome</keyword>
<evidence type="ECO:0000256" key="3">
    <source>
        <dbReference type="ARBA" id="ARBA00023016"/>
    </source>
</evidence>
<evidence type="ECO:0000259" key="5">
    <source>
        <dbReference type="PROSITE" id="PS50918"/>
    </source>
</evidence>
<dbReference type="GO" id="GO:0003950">
    <property type="term" value="F:NAD+ poly-ADP-ribosyltransferase activity"/>
    <property type="evidence" value="ECO:0007669"/>
    <property type="project" value="InterPro"/>
</dbReference>
<protein>
    <recommendedName>
        <fullName evidence="10">Poly [ADP-ribose] polymerase</fullName>
    </recommendedName>
</protein>
<dbReference type="PANTHER" id="PTHR32263">
    <property type="entry name" value="INACTIVE POLY [ADP-RIBOSE] POLYMERASE SRO4-RELATED"/>
    <property type="match status" value="1"/>
</dbReference>
<dbReference type="InterPro" id="IPR004170">
    <property type="entry name" value="WWE_dom"/>
</dbReference>
<sequence>MEESIRVLRQSGQASASVAALEPLSLGITASSGITGLVGNSKMEVLLIPSSDFSSGFLSPDQLLLAFKNFQKSRTPSRFFLFSEDTWVGLEHQVADELKEGFSAGKTTLEISINGKHYLFDFLRMCRIDPATGRLNSIAWVDVEGQCFFPRNAVDERVNPSDRKIELGLRIDESLLMPSRCPPCFLKKNDHVHCDKEEVSDENTEISSVGFDNSRWPCAKLLRDDDRFYKAVEQLFHSGMKAFTPSTVITSIHKCRHCKPPGKLASFQMQMRATTHVRGNASVKFGWYGTSARNIATILSYGFRQHNRGLNGLASYGNGIHLSLAHAAYASAIFSETDENGGRHMLLCRIILGNSEKVEACSLQDRPSCEGFDSGVDDLVNPKWYVVWSSHMNTNILPEYIVSFKNVGHSKVMRNCLVRHKWSTLGKLSFTKLLAELRKSLPLSKLQALEHSYGQFMAGNISKEFFIRYLRFVVGDERIFSTIKSLKGC</sequence>
<dbReference type="Pfam" id="PF00644">
    <property type="entry name" value="PARP"/>
    <property type="match status" value="1"/>
</dbReference>
<comment type="caution">
    <text evidence="8">The sequence shown here is derived from an EMBL/GenBank/DDBJ whole genome shotgun (WGS) entry which is preliminary data.</text>
</comment>
<feature type="domain" description="WWE" evidence="5">
    <location>
        <begin position="65"/>
        <end position="140"/>
    </location>
</feature>
<comment type="subcellular location">
    <subcellularLocation>
        <location evidence="1">Nucleus</location>
    </subcellularLocation>
</comment>
<evidence type="ECO:0000259" key="6">
    <source>
        <dbReference type="PROSITE" id="PS51059"/>
    </source>
</evidence>
<dbReference type="Pfam" id="PF23467">
    <property type="entry name" value="WWE_5"/>
    <property type="match status" value="1"/>
</dbReference>
<dbReference type="PANTHER" id="PTHR32263:SF19">
    <property type="entry name" value="OS03G0230300 PROTEIN"/>
    <property type="match status" value="1"/>
</dbReference>
<dbReference type="PROSITE" id="PS51879">
    <property type="entry name" value="RST"/>
    <property type="match status" value="1"/>
</dbReference>
<organism evidence="8 9">
    <name type="scientific">Vanilla planifolia</name>
    <name type="common">Vanilla</name>
    <dbReference type="NCBI Taxonomy" id="51239"/>
    <lineage>
        <taxon>Eukaryota</taxon>
        <taxon>Viridiplantae</taxon>
        <taxon>Streptophyta</taxon>
        <taxon>Embryophyta</taxon>
        <taxon>Tracheophyta</taxon>
        <taxon>Spermatophyta</taxon>
        <taxon>Magnoliopsida</taxon>
        <taxon>Liliopsida</taxon>
        <taxon>Asparagales</taxon>
        <taxon>Orchidaceae</taxon>
        <taxon>Vanilloideae</taxon>
        <taxon>Vanilleae</taxon>
        <taxon>Vanilla</taxon>
    </lineage>
</organism>
<dbReference type="GO" id="GO:0005634">
    <property type="term" value="C:nucleus"/>
    <property type="evidence" value="ECO:0007669"/>
    <property type="project" value="UniProtKB-SubCell"/>
</dbReference>
<proteinExistence type="predicted"/>
<dbReference type="AlphaFoldDB" id="A0A835RMY4"/>
<feature type="domain" description="PARP catalytic" evidence="6">
    <location>
        <begin position="205"/>
        <end position="425"/>
    </location>
</feature>
<keyword evidence="3" id="KW-0346">Stress response</keyword>
<evidence type="ECO:0000259" key="7">
    <source>
        <dbReference type="PROSITE" id="PS51879"/>
    </source>
</evidence>
<dbReference type="OrthoDB" id="2161379at2759"/>
<reference evidence="8 9" key="1">
    <citation type="journal article" date="2020" name="Nat. Food">
        <title>A phased Vanilla planifolia genome enables genetic improvement of flavour and production.</title>
        <authorList>
            <person name="Hasing T."/>
            <person name="Tang H."/>
            <person name="Brym M."/>
            <person name="Khazi F."/>
            <person name="Huang T."/>
            <person name="Chambers A.H."/>
        </authorList>
    </citation>
    <scope>NUCLEOTIDE SEQUENCE [LARGE SCALE GENOMIC DNA]</scope>
    <source>
        <tissue evidence="8">Leaf</tissue>
    </source>
</reference>
<evidence type="ECO:0000313" key="8">
    <source>
        <dbReference type="EMBL" id="KAG0488907.1"/>
    </source>
</evidence>
<dbReference type="InterPro" id="IPR057823">
    <property type="entry name" value="WWE_RCD1"/>
</dbReference>
<dbReference type="SUPFAM" id="SSF56399">
    <property type="entry name" value="ADP-ribosylation"/>
    <property type="match status" value="1"/>
</dbReference>
<dbReference type="Proteomes" id="UP000636800">
    <property type="component" value="Chromosome 3"/>
</dbReference>
<keyword evidence="2" id="KW-0217">Developmental protein</keyword>
<dbReference type="EMBL" id="JADCNL010000003">
    <property type="protein sequence ID" value="KAG0488907.1"/>
    <property type="molecule type" value="Genomic_DNA"/>
</dbReference>
<feature type="domain" description="RST" evidence="7">
    <location>
        <begin position="421"/>
        <end position="489"/>
    </location>
</feature>
<dbReference type="PROSITE" id="PS50918">
    <property type="entry name" value="WWE"/>
    <property type="match status" value="1"/>
</dbReference>
<dbReference type="InterPro" id="IPR022003">
    <property type="entry name" value="RST"/>
</dbReference>
<dbReference type="PROSITE" id="PS51059">
    <property type="entry name" value="PARP_CATALYTIC"/>
    <property type="match status" value="1"/>
</dbReference>
<evidence type="ECO:0000256" key="4">
    <source>
        <dbReference type="ARBA" id="ARBA00023242"/>
    </source>
</evidence>
<evidence type="ECO:0000256" key="1">
    <source>
        <dbReference type="ARBA" id="ARBA00004123"/>
    </source>
</evidence>
<gene>
    <name evidence="8" type="ORF">HPP92_007718</name>
</gene>
<dbReference type="Gene3D" id="3.90.228.10">
    <property type="match status" value="1"/>
</dbReference>
<keyword evidence="4" id="KW-0539">Nucleus</keyword>
<name>A0A835RMY4_VANPL</name>